<dbReference type="AlphaFoldDB" id="A0A1H4BM43"/>
<gene>
    <name evidence="4" type="ORF">SAMN05660420_02278</name>
</gene>
<dbReference type="GO" id="GO:0003700">
    <property type="term" value="F:DNA-binding transcription factor activity"/>
    <property type="evidence" value="ECO:0007669"/>
    <property type="project" value="TreeGrafter"/>
</dbReference>
<dbReference type="InterPro" id="IPR009057">
    <property type="entry name" value="Homeodomain-like_sf"/>
</dbReference>
<dbReference type="PRINTS" id="PR00455">
    <property type="entry name" value="HTHTETR"/>
</dbReference>
<dbReference type="PANTHER" id="PTHR30055">
    <property type="entry name" value="HTH-TYPE TRANSCRIPTIONAL REGULATOR RUTR"/>
    <property type="match status" value="1"/>
</dbReference>
<keyword evidence="5" id="KW-1185">Reference proteome</keyword>
<evidence type="ECO:0000313" key="5">
    <source>
        <dbReference type="Proteomes" id="UP000199409"/>
    </source>
</evidence>
<dbReference type="STRING" id="37625.SAMN05660420_02278"/>
<dbReference type="EMBL" id="FNQN01000006">
    <property type="protein sequence ID" value="SEA49201.1"/>
    <property type="molecule type" value="Genomic_DNA"/>
</dbReference>
<protein>
    <submittedName>
        <fullName evidence="4">Transcriptional regulator, TetR family</fullName>
    </submittedName>
</protein>
<dbReference type="Gene3D" id="1.10.357.10">
    <property type="entry name" value="Tetracycline Repressor, domain 2"/>
    <property type="match status" value="1"/>
</dbReference>
<dbReference type="GO" id="GO:0000976">
    <property type="term" value="F:transcription cis-regulatory region binding"/>
    <property type="evidence" value="ECO:0007669"/>
    <property type="project" value="TreeGrafter"/>
</dbReference>
<dbReference type="InterPro" id="IPR036271">
    <property type="entry name" value="Tet_transcr_reg_TetR-rel_C_sf"/>
</dbReference>
<dbReference type="InterPro" id="IPR050109">
    <property type="entry name" value="HTH-type_TetR-like_transc_reg"/>
</dbReference>
<dbReference type="RefSeq" id="WP_092348398.1">
    <property type="nucleotide sequence ID" value="NZ_FNQN01000006.1"/>
</dbReference>
<dbReference type="PANTHER" id="PTHR30055:SF226">
    <property type="entry name" value="HTH-TYPE TRANSCRIPTIONAL REGULATOR PKSA"/>
    <property type="match status" value="1"/>
</dbReference>
<dbReference type="Proteomes" id="UP000199409">
    <property type="component" value="Unassembled WGS sequence"/>
</dbReference>
<organism evidence="4 5">
    <name type="scientific">Desulfuromusa kysingii</name>
    <dbReference type="NCBI Taxonomy" id="37625"/>
    <lineage>
        <taxon>Bacteria</taxon>
        <taxon>Pseudomonadati</taxon>
        <taxon>Thermodesulfobacteriota</taxon>
        <taxon>Desulfuromonadia</taxon>
        <taxon>Desulfuromonadales</taxon>
        <taxon>Geopsychrobacteraceae</taxon>
        <taxon>Desulfuromusa</taxon>
    </lineage>
</organism>
<evidence type="ECO:0000256" key="2">
    <source>
        <dbReference type="PROSITE-ProRule" id="PRU00335"/>
    </source>
</evidence>
<evidence type="ECO:0000256" key="1">
    <source>
        <dbReference type="ARBA" id="ARBA00023125"/>
    </source>
</evidence>
<dbReference type="Gene3D" id="1.10.10.60">
    <property type="entry name" value="Homeodomain-like"/>
    <property type="match status" value="1"/>
</dbReference>
<proteinExistence type="predicted"/>
<dbReference type="PROSITE" id="PS50977">
    <property type="entry name" value="HTH_TETR_2"/>
    <property type="match status" value="1"/>
</dbReference>
<dbReference type="Pfam" id="PF00440">
    <property type="entry name" value="TetR_N"/>
    <property type="match status" value="1"/>
</dbReference>
<dbReference type="SUPFAM" id="SSF46689">
    <property type="entry name" value="Homeodomain-like"/>
    <property type="match status" value="1"/>
</dbReference>
<sequence length="222" mass="24615">MTSKNEVITDHTKTSAKERLLETAIDVFGKHGYEASTTRMIAKEAGVNISSIPYYFNGKEGLYRAMISHVVSIIVSHTSGVEKEMGGIDFNSDDARFKAAQMLEKLLNELINFMIGSGQGLRIGRIILREQLDPSSAYELIFKGFMGGVIDSITALIMVISTRQTEKSAKIKAVAILGQVIVFRFARETVVRTLDFEGYSSEEVEEVRSMILDHTRAIIATL</sequence>
<dbReference type="Pfam" id="PF09209">
    <property type="entry name" value="CecR_C"/>
    <property type="match status" value="1"/>
</dbReference>
<dbReference type="OrthoDB" id="9790413at2"/>
<dbReference type="InterPro" id="IPR001647">
    <property type="entry name" value="HTH_TetR"/>
</dbReference>
<feature type="DNA-binding region" description="H-T-H motif" evidence="2">
    <location>
        <begin position="37"/>
        <end position="56"/>
    </location>
</feature>
<keyword evidence="1 2" id="KW-0238">DNA-binding</keyword>
<feature type="domain" description="HTH tetR-type" evidence="3">
    <location>
        <begin position="14"/>
        <end position="74"/>
    </location>
</feature>
<evidence type="ECO:0000259" key="3">
    <source>
        <dbReference type="PROSITE" id="PS50977"/>
    </source>
</evidence>
<dbReference type="InterPro" id="IPR015292">
    <property type="entry name" value="Tscrpt_reg_YbiH_C"/>
</dbReference>
<reference evidence="4 5" key="1">
    <citation type="submission" date="2016-10" db="EMBL/GenBank/DDBJ databases">
        <authorList>
            <person name="de Groot N.N."/>
        </authorList>
    </citation>
    <scope>NUCLEOTIDE SEQUENCE [LARGE SCALE GENOMIC DNA]</scope>
    <source>
        <strain evidence="4 5">DSM 7343</strain>
    </source>
</reference>
<dbReference type="SUPFAM" id="SSF48498">
    <property type="entry name" value="Tetracyclin repressor-like, C-terminal domain"/>
    <property type="match status" value="1"/>
</dbReference>
<accession>A0A1H4BM43</accession>
<evidence type="ECO:0000313" key="4">
    <source>
        <dbReference type="EMBL" id="SEA49201.1"/>
    </source>
</evidence>
<name>A0A1H4BM43_9BACT</name>